<feature type="domain" description="Xylose isomerase-like TIM barrel" evidence="1">
    <location>
        <begin position="36"/>
        <end position="265"/>
    </location>
</feature>
<reference evidence="2 3" key="1">
    <citation type="submission" date="2016-10" db="EMBL/GenBank/DDBJ databases">
        <authorList>
            <person name="de Groot N.N."/>
        </authorList>
    </citation>
    <scope>NUCLEOTIDE SEQUENCE [LARGE SCALE GENOMIC DNA]</scope>
    <source>
        <strain evidence="2 3">DSM 21800</strain>
    </source>
</reference>
<dbReference type="EMBL" id="LT629772">
    <property type="protein sequence ID" value="SDT22984.1"/>
    <property type="molecule type" value="Genomic_DNA"/>
</dbReference>
<dbReference type="SUPFAM" id="SSF51658">
    <property type="entry name" value="Xylose isomerase-like"/>
    <property type="match status" value="1"/>
</dbReference>
<dbReference type="InterPro" id="IPR036237">
    <property type="entry name" value="Xyl_isomerase-like_sf"/>
</dbReference>
<sequence length="275" mass="30638">MTTAQSTDGQLFPQTPGMVSFTYRREFEQDLAGTLDHIRSLGVTDIEFSNLFGHTAAEIRALLDERGMHCSSYGVGYADVQDSTDEVAAAAKTLGADFVRVAWVTHEAPFTEPQAEVVAEAFNRVGTRLRTDHDLIFCYHNHGYEFVPHNDGTLFDLIVQSTDPAVVSFELDILWAFFPGHDPAQLLRRYPDRFRLMHLKDLRRGVEGDLSGSTAKENDVALGDGQLDLPDILRAARASSIEHYYIEDESPSTAEQVPRSLAYLASLRRDGREAS</sequence>
<dbReference type="PANTHER" id="PTHR12110">
    <property type="entry name" value="HYDROXYPYRUVATE ISOMERASE"/>
    <property type="match status" value="1"/>
</dbReference>
<dbReference type="PANTHER" id="PTHR12110:SF41">
    <property type="entry name" value="INOSOSE DEHYDRATASE"/>
    <property type="match status" value="1"/>
</dbReference>
<dbReference type="OrthoDB" id="5182842at2"/>
<dbReference type="Pfam" id="PF01261">
    <property type="entry name" value="AP_endonuc_2"/>
    <property type="match status" value="1"/>
</dbReference>
<dbReference type="InterPro" id="IPR013022">
    <property type="entry name" value="Xyl_isomerase-like_TIM-brl"/>
</dbReference>
<protein>
    <submittedName>
        <fullName evidence="2">Sugar phosphate isomerase/epimerase</fullName>
    </submittedName>
</protein>
<dbReference type="Gene3D" id="3.20.20.150">
    <property type="entry name" value="Divalent-metal-dependent TIM barrel enzymes"/>
    <property type="match status" value="1"/>
</dbReference>
<dbReference type="RefSeq" id="WP_091527940.1">
    <property type="nucleotide sequence ID" value="NZ_LT629772.1"/>
</dbReference>
<gene>
    <name evidence="2" type="ORF">SAMN04489812_4689</name>
</gene>
<evidence type="ECO:0000313" key="3">
    <source>
        <dbReference type="Proteomes" id="UP000199103"/>
    </source>
</evidence>
<evidence type="ECO:0000313" key="2">
    <source>
        <dbReference type="EMBL" id="SDT22984.1"/>
    </source>
</evidence>
<dbReference type="GO" id="GO:0016853">
    <property type="term" value="F:isomerase activity"/>
    <property type="evidence" value="ECO:0007669"/>
    <property type="project" value="UniProtKB-KW"/>
</dbReference>
<keyword evidence="3" id="KW-1185">Reference proteome</keyword>
<dbReference type="Proteomes" id="UP000199103">
    <property type="component" value="Chromosome I"/>
</dbReference>
<evidence type="ECO:0000259" key="1">
    <source>
        <dbReference type="Pfam" id="PF01261"/>
    </source>
</evidence>
<organism evidence="2 3">
    <name type="scientific">Microlunatus soli</name>
    <dbReference type="NCBI Taxonomy" id="630515"/>
    <lineage>
        <taxon>Bacteria</taxon>
        <taxon>Bacillati</taxon>
        <taxon>Actinomycetota</taxon>
        <taxon>Actinomycetes</taxon>
        <taxon>Propionibacteriales</taxon>
        <taxon>Propionibacteriaceae</taxon>
        <taxon>Microlunatus</taxon>
    </lineage>
</organism>
<dbReference type="AlphaFoldDB" id="A0A1H1YNJ4"/>
<accession>A0A1H1YNJ4</accession>
<dbReference type="STRING" id="630515.SAMN04489812_4689"/>
<proteinExistence type="predicted"/>
<keyword evidence="2" id="KW-0413">Isomerase</keyword>
<dbReference type="InterPro" id="IPR050312">
    <property type="entry name" value="IolE/XylAMocC-like"/>
</dbReference>
<name>A0A1H1YNJ4_9ACTN</name>